<gene>
    <name evidence="1" type="ORF">B8W67_05880</name>
</gene>
<comment type="caution">
    <text evidence="1">The sequence shown here is derived from an EMBL/GenBank/DDBJ whole genome shotgun (WGS) entry which is preliminary data.</text>
</comment>
<accession>A0A7I7SB05</accession>
<dbReference type="RefSeq" id="WP_085302826.1">
    <property type="nucleotide sequence ID" value="NZ_AP022594.1"/>
</dbReference>
<keyword evidence="2" id="KW-1185">Reference proteome</keyword>
<reference evidence="1 2" key="1">
    <citation type="submission" date="2017-04" db="EMBL/GenBank/DDBJ databases">
        <title>The new phylogeny of genus Mycobacterium.</title>
        <authorList>
            <person name="Tortoli E."/>
            <person name="Trovato A."/>
            <person name="Cirillo D.M."/>
        </authorList>
    </citation>
    <scope>NUCLEOTIDE SEQUENCE [LARGE SCALE GENOMIC DNA]</scope>
    <source>
        <strain evidence="1 2">KCTC 19819</strain>
    </source>
</reference>
<evidence type="ECO:0000313" key="2">
    <source>
        <dbReference type="Proteomes" id="UP000193577"/>
    </source>
</evidence>
<proteinExistence type="predicted"/>
<name>A0A7I7SB05_9MYCO</name>
<protein>
    <submittedName>
        <fullName evidence="1">Uncharacterized protein</fullName>
    </submittedName>
</protein>
<organism evidence="1 2">
    <name type="scientific">Mycolicibacillus koreensis</name>
    <dbReference type="NCBI Taxonomy" id="1069220"/>
    <lineage>
        <taxon>Bacteria</taxon>
        <taxon>Bacillati</taxon>
        <taxon>Actinomycetota</taxon>
        <taxon>Actinomycetes</taxon>
        <taxon>Mycobacteriales</taxon>
        <taxon>Mycobacteriaceae</taxon>
        <taxon>Mycolicibacillus</taxon>
    </lineage>
</organism>
<dbReference type="AlphaFoldDB" id="A0A7I7SB05"/>
<dbReference type="EMBL" id="NCXO01000008">
    <property type="protein sequence ID" value="OSC34775.1"/>
    <property type="molecule type" value="Genomic_DNA"/>
</dbReference>
<sequence>MTEVRVFTIGGVPLVELRGAVDEKTGADLAAKVMAAINHAHDGTTKAPLSLPSPRLLRGG</sequence>
<dbReference type="OrthoDB" id="4763023at2"/>
<evidence type="ECO:0000313" key="1">
    <source>
        <dbReference type="EMBL" id="OSC34775.1"/>
    </source>
</evidence>
<dbReference type="Proteomes" id="UP000193577">
    <property type="component" value="Unassembled WGS sequence"/>
</dbReference>